<evidence type="ECO:0000313" key="11">
    <source>
        <dbReference type="Proteomes" id="UP000011721"/>
    </source>
</evidence>
<evidence type="ECO:0000259" key="9">
    <source>
        <dbReference type="Pfam" id="PF01895"/>
    </source>
</evidence>
<gene>
    <name evidence="10" type="ordered locus">UWK_00890</name>
</gene>
<evidence type="ECO:0000313" key="10">
    <source>
        <dbReference type="EMBL" id="AGF77464.1"/>
    </source>
</evidence>
<reference evidence="11" key="1">
    <citation type="journal article" date="2013" name="Stand. Genomic Sci.">
        <title>Complete genome sequence of Desulfocapsa sulfexigens, a marine deltaproteobacterium specialized in disproportionating inorganic sulfur compounds.</title>
        <authorList>
            <person name="Finster K.W."/>
            <person name="Kjeldsen K.U."/>
            <person name="Kube M."/>
            <person name="Reinhardt R."/>
            <person name="Mussmann M."/>
            <person name="Amann R."/>
            <person name="Schreiber L."/>
        </authorList>
    </citation>
    <scope>NUCLEOTIDE SEQUENCE [LARGE SCALE GENOMIC DNA]</scope>
    <source>
        <strain evidence="11">DSM 10523 / SB164P1</strain>
    </source>
</reference>
<dbReference type="RefSeq" id="WP_015403160.1">
    <property type="nucleotide sequence ID" value="NC_020304.1"/>
</dbReference>
<dbReference type="EMBL" id="CP003985">
    <property type="protein sequence ID" value="AGF77464.1"/>
    <property type="molecule type" value="Genomic_DNA"/>
</dbReference>
<feature type="domain" description="PhoU" evidence="9">
    <location>
        <begin position="21"/>
        <end position="106"/>
    </location>
</feature>
<keyword evidence="4 8" id="KW-0813">Transport</keyword>
<dbReference type="PANTHER" id="PTHR42930:SF3">
    <property type="entry name" value="PHOSPHATE-SPECIFIC TRANSPORT SYSTEM ACCESSORY PROTEIN PHOU"/>
    <property type="match status" value="1"/>
</dbReference>
<evidence type="ECO:0000256" key="6">
    <source>
        <dbReference type="ARBA" id="ARBA00022592"/>
    </source>
</evidence>
<dbReference type="GO" id="GO:0045936">
    <property type="term" value="P:negative regulation of phosphate metabolic process"/>
    <property type="evidence" value="ECO:0007669"/>
    <property type="project" value="InterPro"/>
</dbReference>
<dbReference type="Pfam" id="PF01895">
    <property type="entry name" value="PhoU"/>
    <property type="match status" value="2"/>
</dbReference>
<evidence type="ECO:0000256" key="8">
    <source>
        <dbReference type="PIRNR" id="PIRNR003107"/>
    </source>
</evidence>
<dbReference type="PIRSF" id="PIRSF003107">
    <property type="entry name" value="PhoU"/>
    <property type="match status" value="1"/>
</dbReference>
<dbReference type="InterPro" id="IPR038078">
    <property type="entry name" value="PhoU-like_sf"/>
</dbReference>
<feature type="domain" description="PhoU" evidence="9">
    <location>
        <begin position="124"/>
        <end position="206"/>
    </location>
</feature>
<comment type="similarity">
    <text evidence="2 8">Belongs to the PhoU family.</text>
</comment>
<proteinExistence type="inferred from homology"/>
<dbReference type="STRING" id="1167006.UWK_00890"/>
<evidence type="ECO:0000256" key="5">
    <source>
        <dbReference type="ARBA" id="ARBA00022490"/>
    </source>
</evidence>
<dbReference type="SUPFAM" id="SSF109755">
    <property type="entry name" value="PhoU-like"/>
    <property type="match status" value="1"/>
</dbReference>
<dbReference type="AlphaFoldDB" id="M1NCI6"/>
<comment type="subcellular location">
    <subcellularLocation>
        <location evidence="1 8">Cytoplasm</location>
    </subcellularLocation>
</comment>
<dbReference type="InterPro" id="IPR026022">
    <property type="entry name" value="PhoU_dom"/>
</dbReference>
<dbReference type="Proteomes" id="UP000011721">
    <property type="component" value="Chromosome"/>
</dbReference>
<organism evidence="10 11">
    <name type="scientific">Desulfocapsa sulfexigens (strain DSM 10523 / SB164P1)</name>
    <dbReference type="NCBI Taxonomy" id="1167006"/>
    <lineage>
        <taxon>Bacteria</taxon>
        <taxon>Pseudomonadati</taxon>
        <taxon>Thermodesulfobacteriota</taxon>
        <taxon>Desulfobulbia</taxon>
        <taxon>Desulfobulbales</taxon>
        <taxon>Desulfocapsaceae</taxon>
        <taxon>Desulfocapsa</taxon>
    </lineage>
</organism>
<dbReference type="NCBIfam" id="TIGR02135">
    <property type="entry name" value="phoU_full"/>
    <property type="match status" value="1"/>
</dbReference>
<protein>
    <recommendedName>
        <fullName evidence="8">Phosphate-specific transport system accessory protein PhoU</fullName>
    </recommendedName>
</protein>
<name>M1NCI6_DESSD</name>
<comment type="subunit">
    <text evidence="3 8">Homodimer.</text>
</comment>
<dbReference type="FunFam" id="1.20.58.220:FF:000004">
    <property type="entry name" value="Phosphate-specific transport system accessory protein PhoU"/>
    <property type="match status" value="1"/>
</dbReference>
<dbReference type="GO" id="GO:0006817">
    <property type="term" value="P:phosphate ion transport"/>
    <property type="evidence" value="ECO:0007669"/>
    <property type="project" value="UniProtKB-KW"/>
</dbReference>
<sequence>MAHHLTFHREIDKVKQKFMVLGSMVEDRLQKASLAMQSRDPDLLQEIISSDWEIDEMEIEVEEECLKILALHQPVASDLRLLIAIIKINNELERIADNAVNIAKRIQTISKDSSLEFTIDYQPMFGMVLSMFKLGLDSLVTENADLARRVFVEDELVNQLRNQAYRDVTRELNTEPGHAKCLVNLYLLARHLERIGDRIKNIAEEVIYLVEGKIVRGEMN</sequence>
<evidence type="ECO:0000256" key="4">
    <source>
        <dbReference type="ARBA" id="ARBA00022448"/>
    </source>
</evidence>
<accession>M1NCI6</accession>
<dbReference type="Gene3D" id="1.20.58.220">
    <property type="entry name" value="Phosphate transport system protein phou homolog 2, domain 2"/>
    <property type="match status" value="1"/>
</dbReference>
<evidence type="ECO:0000256" key="2">
    <source>
        <dbReference type="ARBA" id="ARBA00008107"/>
    </source>
</evidence>
<evidence type="ECO:0000256" key="1">
    <source>
        <dbReference type="ARBA" id="ARBA00004496"/>
    </source>
</evidence>
<keyword evidence="5 8" id="KW-0963">Cytoplasm</keyword>
<comment type="function">
    <text evidence="7 8">Plays a role in the regulation of phosphate uptake.</text>
</comment>
<dbReference type="GO" id="GO:0030643">
    <property type="term" value="P:intracellular phosphate ion homeostasis"/>
    <property type="evidence" value="ECO:0007669"/>
    <property type="project" value="InterPro"/>
</dbReference>
<dbReference type="eggNOG" id="COG0704">
    <property type="taxonomic scope" value="Bacteria"/>
</dbReference>
<dbReference type="PANTHER" id="PTHR42930">
    <property type="entry name" value="PHOSPHATE-SPECIFIC TRANSPORT SYSTEM ACCESSORY PROTEIN PHOU"/>
    <property type="match status" value="1"/>
</dbReference>
<keyword evidence="11" id="KW-1185">Reference proteome</keyword>
<evidence type="ECO:0000256" key="7">
    <source>
        <dbReference type="ARBA" id="ARBA00056181"/>
    </source>
</evidence>
<keyword evidence="6 8" id="KW-0592">Phosphate transport</keyword>
<evidence type="ECO:0000256" key="3">
    <source>
        <dbReference type="ARBA" id="ARBA00011738"/>
    </source>
</evidence>
<dbReference type="PATRIC" id="fig|1167006.5.peg.1001"/>
<dbReference type="HOGENOM" id="CLU_078518_3_0_7"/>
<dbReference type="GO" id="GO:0005737">
    <property type="term" value="C:cytoplasm"/>
    <property type="evidence" value="ECO:0007669"/>
    <property type="project" value="UniProtKB-SubCell"/>
</dbReference>
<dbReference type="OrthoDB" id="9814256at2"/>
<dbReference type="KEGG" id="dsf:UWK_00890"/>
<dbReference type="InterPro" id="IPR028366">
    <property type="entry name" value="PhoU"/>
</dbReference>